<dbReference type="GO" id="GO:0006094">
    <property type="term" value="P:gluconeogenesis"/>
    <property type="evidence" value="ECO:0007669"/>
    <property type="project" value="UniProtKB-KW"/>
</dbReference>
<evidence type="ECO:0000313" key="12">
    <source>
        <dbReference type="EMBL" id="CAH1111094.1"/>
    </source>
</evidence>
<comment type="catalytic activity">
    <reaction evidence="1 11">
        <text>D-glyceraldehyde 3-phosphate = dihydroxyacetone phosphate</text>
        <dbReference type="Rhea" id="RHEA:18585"/>
        <dbReference type="ChEBI" id="CHEBI:57642"/>
        <dbReference type="ChEBI" id="CHEBI:59776"/>
        <dbReference type="EC" id="5.3.1.1"/>
    </reaction>
</comment>
<comment type="similarity">
    <text evidence="4 11">Belongs to the triosephosphate isomerase family.</text>
</comment>
<dbReference type="CDD" id="cd00311">
    <property type="entry name" value="TIM"/>
    <property type="match status" value="1"/>
</dbReference>
<evidence type="ECO:0000256" key="8">
    <source>
        <dbReference type="ARBA" id="ARBA00022432"/>
    </source>
</evidence>
<gene>
    <name evidence="12" type="ORF">PSYICH_LOCUS10982</name>
</gene>
<dbReference type="NCBIfam" id="TIGR00419">
    <property type="entry name" value="tim"/>
    <property type="match status" value="1"/>
</dbReference>
<organism evidence="12 13">
    <name type="scientific">Psylliodes chrysocephalus</name>
    <dbReference type="NCBI Taxonomy" id="3402493"/>
    <lineage>
        <taxon>Eukaryota</taxon>
        <taxon>Metazoa</taxon>
        <taxon>Ecdysozoa</taxon>
        <taxon>Arthropoda</taxon>
        <taxon>Hexapoda</taxon>
        <taxon>Insecta</taxon>
        <taxon>Pterygota</taxon>
        <taxon>Neoptera</taxon>
        <taxon>Endopterygota</taxon>
        <taxon>Coleoptera</taxon>
        <taxon>Polyphaga</taxon>
        <taxon>Cucujiformia</taxon>
        <taxon>Chrysomeloidea</taxon>
        <taxon>Chrysomelidae</taxon>
        <taxon>Galerucinae</taxon>
        <taxon>Alticini</taxon>
        <taxon>Psylliodes</taxon>
    </lineage>
</organism>
<evidence type="ECO:0000256" key="4">
    <source>
        <dbReference type="ARBA" id="ARBA00007422"/>
    </source>
</evidence>
<evidence type="ECO:0000256" key="10">
    <source>
        <dbReference type="ARBA" id="ARBA00023235"/>
    </source>
</evidence>
<comment type="subunit">
    <text evidence="5">Homodimer.</text>
</comment>
<evidence type="ECO:0000256" key="2">
    <source>
        <dbReference type="ARBA" id="ARBA00004680"/>
    </source>
</evidence>
<dbReference type="InterPro" id="IPR022896">
    <property type="entry name" value="TrioseP_Isoase_bac/euk"/>
</dbReference>
<dbReference type="InterPro" id="IPR035990">
    <property type="entry name" value="TIM_sf"/>
</dbReference>
<dbReference type="InterPro" id="IPR020861">
    <property type="entry name" value="Triosephosphate_isomerase_AS"/>
</dbReference>
<name>A0A9P0GCX0_9CUCU</name>
<evidence type="ECO:0000256" key="3">
    <source>
        <dbReference type="ARBA" id="ARBA00004742"/>
    </source>
</evidence>
<dbReference type="GO" id="GO:0004807">
    <property type="term" value="F:triose-phosphate isomerase activity"/>
    <property type="evidence" value="ECO:0007669"/>
    <property type="project" value="UniProtKB-EC"/>
</dbReference>
<keyword evidence="13" id="KW-1185">Reference proteome</keyword>
<evidence type="ECO:0000256" key="1">
    <source>
        <dbReference type="ARBA" id="ARBA00000474"/>
    </source>
</evidence>
<dbReference type="InterPro" id="IPR000652">
    <property type="entry name" value="Triosephosphate_isomerase"/>
</dbReference>
<sequence>MTCPSTCPRTFVVGGNWKMNGTKSQIDEILGFLRKGPINDFTEVIVGVPAPYLEYVAKSVPQTVEVAAQNCYKALNGAYTGEISPPMLKDIGVKWVILGHSERRAIFGESDLLVAEKVAFALQNGLKVIACIGETLQEREAGKTEEVVFRQIQAIACKIKDWKHVVIAYEPVWAIGTGKTASPQQAQDVHKALRLYIATQIDGNVAKQVRIQYGGSVTAANAKELASQPDIDGFLVGGASLKPEFIQIINAKQ</sequence>
<evidence type="ECO:0000256" key="5">
    <source>
        <dbReference type="ARBA" id="ARBA00011738"/>
    </source>
</evidence>
<keyword evidence="8 11" id="KW-0312">Gluconeogenesis</keyword>
<proteinExistence type="inferred from homology"/>
<evidence type="ECO:0000256" key="11">
    <source>
        <dbReference type="RuleBase" id="RU363013"/>
    </source>
</evidence>
<evidence type="ECO:0000313" key="13">
    <source>
        <dbReference type="Proteomes" id="UP001153636"/>
    </source>
</evidence>
<dbReference type="PANTHER" id="PTHR21139">
    <property type="entry name" value="TRIOSEPHOSPHATE ISOMERASE"/>
    <property type="match status" value="1"/>
</dbReference>
<comment type="pathway">
    <text evidence="2 11">Carbohydrate degradation; glycolysis; D-glyceraldehyde 3-phosphate from glycerone phosphate: step 1/1.</text>
</comment>
<keyword evidence="9 11" id="KW-0324">Glycolysis</keyword>
<reference evidence="12" key="1">
    <citation type="submission" date="2022-01" db="EMBL/GenBank/DDBJ databases">
        <authorList>
            <person name="King R."/>
        </authorList>
    </citation>
    <scope>NUCLEOTIDE SEQUENCE</scope>
</reference>
<keyword evidence="10 11" id="KW-0413">Isomerase</keyword>
<dbReference type="GO" id="GO:0046166">
    <property type="term" value="P:glyceraldehyde-3-phosphate biosynthetic process"/>
    <property type="evidence" value="ECO:0007669"/>
    <property type="project" value="TreeGrafter"/>
</dbReference>
<dbReference type="EC" id="5.3.1.1" evidence="6 11"/>
<dbReference type="SUPFAM" id="SSF51351">
    <property type="entry name" value="Triosephosphate isomerase (TIM)"/>
    <property type="match status" value="1"/>
</dbReference>
<dbReference type="GO" id="GO:0019563">
    <property type="term" value="P:glycerol catabolic process"/>
    <property type="evidence" value="ECO:0007669"/>
    <property type="project" value="TreeGrafter"/>
</dbReference>
<evidence type="ECO:0000256" key="9">
    <source>
        <dbReference type="ARBA" id="ARBA00023152"/>
    </source>
</evidence>
<accession>A0A9P0GCX0</accession>
<dbReference type="HAMAP" id="MF_00147_B">
    <property type="entry name" value="TIM_B"/>
    <property type="match status" value="1"/>
</dbReference>
<dbReference type="GO" id="GO:0006096">
    <property type="term" value="P:glycolytic process"/>
    <property type="evidence" value="ECO:0007669"/>
    <property type="project" value="UniProtKB-KW"/>
</dbReference>
<dbReference type="EMBL" id="OV651817">
    <property type="protein sequence ID" value="CAH1111094.1"/>
    <property type="molecule type" value="Genomic_DNA"/>
</dbReference>
<dbReference type="Gene3D" id="3.20.20.70">
    <property type="entry name" value="Aldolase class I"/>
    <property type="match status" value="1"/>
</dbReference>
<dbReference type="PROSITE" id="PS51440">
    <property type="entry name" value="TIM_2"/>
    <property type="match status" value="1"/>
</dbReference>
<dbReference type="PROSITE" id="PS00171">
    <property type="entry name" value="TIM_1"/>
    <property type="match status" value="1"/>
</dbReference>
<dbReference type="Pfam" id="PF00121">
    <property type="entry name" value="TIM"/>
    <property type="match status" value="1"/>
</dbReference>
<protein>
    <recommendedName>
        <fullName evidence="7 11">Triosephosphate isomerase</fullName>
        <ecNumber evidence="6 11">5.3.1.1</ecNumber>
    </recommendedName>
</protein>
<dbReference type="FunFam" id="3.20.20.70:FF:000025">
    <property type="entry name" value="Triosephosphate isomerase"/>
    <property type="match status" value="1"/>
</dbReference>
<dbReference type="InterPro" id="IPR013785">
    <property type="entry name" value="Aldolase_TIM"/>
</dbReference>
<evidence type="ECO:0000256" key="6">
    <source>
        <dbReference type="ARBA" id="ARBA00011940"/>
    </source>
</evidence>
<evidence type="ECO:0000256" key="7">
    <source>
        <dbReference type="ARBA" id="ARBA00019397"/>
    </source>
</evidence>
<comment type="pathway">
    <text evidence="3 11">Carbohydrate biosynthesis; gluconeogenesis.</text>
</comment>
<dbReference type="GO" id="GO:0005829">
    <property type="term" value="C:cytosol"/>
    <property type="evidence" value="ECO:0007669"/>
    <property type="project" value="TreeGrafter"/>
</dbReference>
<dbReference type="AlphaFoldDB" id="A0A9P0GCX0"/>
<dbReference type="OrthoDB" id="6715177at2759"/>
<dbReference type="Proteomes" id="UP001153636">
    <property type="component" value="Chromosome 5"/>
</dbReference>
<dbReference type="PANTHER" id="PTHR21139:SF2">
    <property type="entry name" value="TRIOSEPHOSPHATE ISOMERASE"/>
    <property type="match status" value="1"/>
</dbReference>